<feature type="transmembrane region" description="Helical" evidence="1">
    <location>
        <begin position="35"/>
        <end position="60"/>
    </location>
</feature>
<dbReference type="Proteomes" id="UP000014018">
    <property type="component" value="Unassembled WGS sequence"/>
</dbReference>
<dbReference type="AlphaFoldDB" id="A0A9W5PL17"/>
<accession>A0A9W5PL17</accession>
<evidence type="ECO:0000256" key="1">
    <source>
        <dbReference type="SAM" id="Phobius"/>
    </source>
</evidence>
<proteinExistence type="predicted"/>
<sequence>MQSILVTAFFISNVVIYVISSKWRKKQNIQIHPFLFLIDYYIFVTPIIMLIGALSFPFIFITGNRVIDEVDYNLFVIGAYLVVSPALFLYNLYIVYPNLQFLFFRKIHRIQIYRLYKYIIVVFELVILFFLFSTVNYATLLLLICINLFLQHKVVEN</sequence>
<feature type="transmembrane region" description="Helical" evidence="1">
    <location>
        <begin position="72"/>
        <end position="96"/>
    </location>
</feature>
<name>A0A9W5PL17_BACCE</name>
<feature type="transmembrane region" description="Helical" evidence="1">
    <location>
        <begin position="117"/>
        <end position="150"/>
    </location>
</feature>
<gene>
    <name evidence="2" type="ORF">IIU_06020</name>
</gene>
<dbReference type="EMBL" id="AHFB01000126">
    <property type="protein sequence ID" value="EOO26178.1"/>
    <property type="molecule type" value="Genomic_DNA"/>
</dbReference>
<evidence type="ECO:0000313" key="2">
    <source>
        <dbReference type="EMBL" id="EOO26178.1"/>
    </source>
</evidence>
<keyword evidence="1" id="KW-0472">Membrane</keyword>
<keyword evidence="1" id="KW-0812">Transmembrane</keyword>
<keyword evidence="1" id="KW-1133">Transmembrane helix</keyword>
<feature type="transmembrane region" description="Helical" evidence="1">
    <location>
        <begin position="6"/>
        <end position="23"/>
    </location>
</feature>
<reference evidence="2 3" key="1">
    <citation type="submission" date="2012-12" db="EMBL/GenBank/DDBJ databases">
        <title>The Genome Sequence of Bacillus cereus VD133.</title>
        <authorList>
            <consortium name="The Broad Institute Genome Sequencing Platform"/>
            <consortium name="The Broad Institute Genome Sequencing Center for Infectious Disease"/>
            <person name="Feldgarden M."/>
            <person name="Van der Auwera G.A."/>
            <person name="Mahillon J."/>
            <person name="Duprez V."/>
            <person name="Timmery S."/>
            <person name="Mattelet C."/>
            <person name="Dierick K."/>
            <person name="Sun M."/>
            <person name="Yu Z."/>
            <person name="Zhu L."/>
            <person name="Hu X."/>
            <person name="Shank E.B."/>
            <person name="Swiecicka I."/>
            <person name="Hansen B.M."/>
            <person name="Andrup L."/>
            <person name="Walker B."/>
            <person name="Young S.K."/>
            <person name="Zeng Q."/>
            <person name="Gargeya S."/>
            <person name="Fitzgerald M."/>
            <person name="Haas B."/>
            <person name="Abouelleil A."/>
            <person name="Alvarado L."/>
            <person name="Arachchi H.M."/>
            <person name="Berlin A.M."/>
            <person name="Chapman S.B."/>
            <person name="Dewar J."/>
            <person name="Goldberg J."/>
            <person name="Griggs A."/>
            <person name="Gujja S."/>
            <person name="Hansen M."/>
            <person name="Howarth C."/>
            <person name="Imamovic A."/>
            <person name="Larimer J."/>
            <person name="McCowan C."/>
            <person name="Murphy C."/>
            <person name="Neiman D."/>
            <person name="Pearson M."/>
            <person name="Priest M."/>
            <person name="Roberts A."/>
            <person name="Saif S."/>
            <person name="Shea T."/>
            <person name="Sisk P."/>
            <person name="Sykes S."/>
            <person name="Wortman J."/>
            <person name="Nusbaum C."/>
            <person name="Birren B."/>
        </authorList>
    </citation>
    <scope>NUCLEOTIDE SEQUENCE [LARGE SCALE GENOMIC DNA]</scope>
    <source>
        <strain evidence="2 3">VD133</strain>
    </source>
</reference>
<evidence type="ECO:0000313" key="3">
    <source>
        <dbReference type="Proteomes" id="UP000014018"/>
    </source>
</evidence>
<protein>
    <submittedName>
        <fullName evidence="2">Uncharacterized protein</fullName>
    </submittedName>
</protein>
<organism evidence="2 3">
    <name type="scientific">Bacillus cereus VD133</name>
    <dbReference type="NCBI Taxonomy" id="1053233"/>
    <lineage>
        <taxon>Bacteria</taxon>
        <taxon>Bacillati</taxon>
        <taxon>Bacillota</taxon>
        <taxon>Bacilli</taxon>
        <taxon>Bacillales</taxon>
        <taxon>Bacillaceae</taxon>
        <taxon>Bacillus</taxon>
        <taxon>Bacillus cereus group</taxon>
    </lineage>
</organism>
<comment type="caution">
    <text evidence="2">The sequence shown here is derived from an EMBL/GenBank/DDBJ whole genome shotgun (WGS) entry which is preliminary data.</text>
</comment>